<keyword evidence="7" id="KW-0175">Coiled coil</keyword>
<proteinExistence type="inferred from homology"/>
<comment type="similarity">
    <text evidence="7">Belongs to the FtsB family.</text>
</comment>
<accession>A0ABW8EZQ1</accession>
<keyword evidence="1 7" id="KW-1003">Cell membrane</keyword>
<evidence type="ECO:0000256" key="8">
    <source>
        <dbReference type="SAM" id="MobiDB-lite"/>
    </source>
</evidence>
<feature type="topological domain" description="Periplasmic" evidence="7">
    <location>
        <begin position="22"/>
        <end position="134"/>
    </location>
</feature>
<evidence type="ECO:0000256" key="3">
    <source>
        <dbReference type="ARBA" id="ARBA00022692"/>
    </source>
</evidence>
<comment type="function">
    <text evidence="7">Essential cell division protein. May link together the upstream cell division proteins, which are predominantly cytoplasmic, with the downstream cell division proteins, which are predominantly periplasmic.</text>
</comment>
<feature type="topological domain" description="Cytoplasmic" evidence="7">
    <location>
        <begin position="1"/>
        <end position="3"/>
    </location>
</feature>
<protein>
    <recommendedName>
        <fullName evidence="7">Cell division protein FtsB</fullName>
    </recommendedName>
</protein>
<comment type="subcellular location">
    <subcellularLocation>
        <location evidence="7">Cell inner membrane</location>
        <topology evidence="7">Single-pass type II membrane protein</topology>
    </subcellularLocation>
    <text evidence="7">Localizes to the division septum.</text>
</comment>
<dbReference type="HAMAP" id="MF_00599">
    <property type="entry name" value="FtsB"/>
    <property type="match status" value="1"/>
</dbReference>
<keyword evidence="6 7" id="KW-0131">Cell cycle</keyword>
<organism evidence="9 10">
    <name type="scientific">Herbaspirillum chlorophenolicum</name>
    <dbReference type="NCBI Taxonomy" id="211589"/>
    <lineage>
        <taxon>Bacteria</taxon>
        <taxon>Pseudomonadati</taxon>
        <taxon>Pseudomonadota</taxon>
        <taxon>Betaproteobacteria</taxon>
        <taxon>Burkholderiales</taxon>
        <taxon>Oxalobacteraceae</taxon>
        <taxon>Herbaspirillum</taxon>
    </lineage>
</organism>
<evidence type="ECO:0000256" key="5">
    <source>
        <dbReference type="ARBA" id="ARBA00023136"/>
    </source>
</evidence>
<evidence type="ECO:0000313" key="10">
    <source>
        <dbReference type="Proteomes" id="UP001617427"/>
    </source>
</evidence>
<feature type="coiled-coil region" evidence="7">
    <location>
        <begin position="29"/>
        <end position="63"/>
    </location>
</feature>
<evidence type="ECO:0000256" key="6">
    <source>
        <dbReference type="ARBA" id="ARBA00023306"/>
    </source>
</evidence>
<evidence type="ECO:0000256" key="2">
    <source>
        <dbReference type="ARBA" id="ARBA00022618"/>
    </source>
</evidence>
<keyword evidence="4 7" id="KW-1133">Transmembrane helix</keyword>
<name>A0ABW8EZQ1_9BURK</name>
<dbReference type="Proteomes" id="UP001617427">
    <property type="component" value="Unassembled WGS sequence"/>
</dbReference>
<comment type="subunit">
    <text evidence="7">Part of a complex composed of FtsB, FtsL and FtsQ.</text>
</comment>
<dbReference type="GO" id="GO:0051301">
    <property type="term" value="P:cell division"/>
    <property type="evidence" value="ECO:0007669"/>
    <property type="project" value="UniProtKB-KW"/>
</dbReference>
<gene>
    <name evidence="7 9" type="primary">ftsB</name>
    <name evidence="9" type="ORF">ACIPEN_11850</name>
</gene>
<keyword evidence="10" id="KW-1185">Reference proteome</keyword>
<evidence type="ECO:0000256" key="4">
    <source>
        <dbReference type="ARBA" id="ARBA00022989"/>
    </source>
</evidence>
<feature type="compositionally biased region" description="Low complexity" evidence="8">
    <location>
        <begin position="113"/>
        <end position="134"/>
    </location>
</feature>
<dbReference type="PANTHER" id="PTHR37485:SF1">
    <property type="entry name" value="CELL DIVISION PROTEIN FTSB"/>
    <property type="match status" value="1"/>
</dbReference>
<keyword evidence="3 7" id="KW-0812">Transmembrane</keyword>
<reference evidence="9 10" key="1">
    <citation type="submission" date="2024-10" db="EMBL/GenBank/DDBJ databases">
        <title>The Natural Products Discovery Center: Release of the First 8490 Sequenced Strains for Exploring Actinobacteria Biosynthetic Diversity.</title>
        <authorList>
            <person name="Kalkreuter E."/>
            <person name="Kautsar S.A."/>
            <person name="Yang D."/>
            <person name="Bader C.D."/>
            <person name="Teijaro C.N."/>
            <person name="Fluegel L."/>
            <person name="Davis C.M."/>
            <person name="Simpson J.R."/>
            <person name="Lauterbach L."/>
            <person name="Steele A.D."/>
            <person name="Gui C."/>
            <person name="Meng S."/>
            <person name="Li G."/>
            <person name="Viehrig K."/>
            <person name="Ye F."/>
            <person name="Su P."/>
            <person name="Kiefer A.F."/>
            <person name="Nichols A."/>
            <person name="Cepeda A.J."/>
            <person name="Yan W."/>
            <person name="Fan B."/>
            <person name="Jiang Y."/>
            <person name="Adhikari A."/>
            <person name="Zheng C.-J."/>
            <person name="Schuster L."/>
            <person name="Cowan T.M."/>
            <person name="Smanski M.J."/>
            <person name="Chevrette M.G."/>
            <person name="De Carvalho L.P.S."/>
            <person name="Shen B."/>
        </authorList>
    </citation>
    <scope>NUCLEOTIDE SEQUENCE [LARGE SCALE GENOMIC DNA]</scope>
    <source>
        <strain evidence="9 10">NPDC087045</strain>
    </source>
</reference>
<comment type="caution">
    <text evidence="9">The sequence shown here is derived from an EMBL/GenBank/DDBJ whole genome shotgun (WGS) entry which is preliminary data.</text>
</comment>
<dbReference type="PANTHER" id="PTHR37485">
    <property type="entry name" value="CELL DIVISION PROTEIN FTSB"/>
    <property type="match status" value="1"/>
</dbReference>
<feature type="region of interest" description="Disordered" evidence="8">
    <location>
        <begin position="96"/>
        <end position="134"/>
    </location>
</feature>
<keyword evidence="2 7" id="KW-0132">Cell division</keyword>
<dbReference type="InterPro" id="IPR007060">
    <property type="entry name" value="FtsL/DivIC"/>
</dbReference>
<evidence type="ECO:0000256" key="1">
    <source>
        <dbReference type="ARBA" id="ARBA00022475"/>
    </source>
</evidence>
<keyword evidence="7" id="KW-0997">Cell inner membrane</keyword>
<keyword evidence="5 7" id="KW-0472">Membrane</keyword>
<dbReference type="RefSeq" id="WP_402700643.1">
    <property type="nucleotide sequence ID" value="NZ_JBIUZV010000005.1"/>
</dbReference>
<sequence length="134" mass="14511">MRLIILCLSVLLVLIQYPLWLGKGGWFKVWELDKQVQQARKKNDELKERNAKLASEVDDLTQSKGAVEERARFELGMIKQNEVFIQVLDGASGKPFASANPNPYMPGSGQPNSVSVPVAAPSSGGAAGASKATR</sequence>
<evidence type="ECO:0000313" key="9">
    <source>
        <dbReference type="EMBL" id="MFJ3046516.1"/>
    </source>
</evidence>
<dbReference type="InterPro" id="IPR023081">
    <property type="entry name" value="Cell_div_FtsB"/>
</dbReference>
<evidence type="ECO:0000256" key="7">
    <source>
        <dbReference type="HAMAP-Rule" id="MF_00599"/>
    </source>
</evidence>
<dbReference type="NCBIfam" id="NF002058">
    <property type="entry name" value="PRK00888.1"/>
    <property type="match status" value="1"/>
</dbReference>
<dbReference type="Pfam" id="PF04977">
    <property type="entry name" value="DivIC"/>
    <property type="match status" value="1"/>
</dbReference>
<dbReference type="EMBL" id="JBIUZV010000005">
    <property type="protein sequence ID" value="MFJ3046516.1"/>
    <property type="molecule type" value="Genomic_DNA"/>
</dbReference>